<reference evidence="12 13" key="1">
    <citation type="submission" date="2013-12" db="EMBL/GenBank/DDBJ databases">
        <title>Comparative genomics of Petrotoga isolates.</title>
        <authorList>
            <person name="Nesbo C.L."/>
            <person name="Charchuk R."/>
            <person name="Chow K."/>
        </authorList>
    </citation>
    <scope>NUCLEOTIDE SEQUENCE [LARGE SCALE GENOMIC DNA]</scope>
    <source>
        <strain evidence="12 13">DSM 13574</strain>
    </source>
</reference>
<dbReference type="InterPro" id="IPR020633">
    <property type="entry name" value="Thymidine_kinase_CS"/>
</dbReference>
<evidence type="ECO:0000256" key="6">
    <source>
        <dbReference type="ARBA" id="ARBA00022777"/>
    </source>
</evidence>
<dbReference type="PANTHER" id="PTHR11441:SF0">
    <property type="entry name" value="THYMIDINE KINASE, CYTOSOLIC"/>
    <property type="match status" value="1"/>
</dbReference>
<dbReference type="Gene3D" id="3.30.60.20">
    <property type="match status" value="1"/>
</dbReference>
<dbReference type="Gene3D" id="3.40.50.300">
    <property type="entry name" value="P-loop containing nucleotide triphosphate hydrolases"/>
    <property type="match status" value="1"/>
</dbReference>
<feature type="binding site" evidence="9">
    <location>
        <position position="170"/>
    </location>
    <ligand>
        <name>substrate</name>
    </ligand>
</feature>
<dbReference type="EMBL" id="AZRL01000016">
    <property type="protein sequence ID" value="PNR96054.1"/>
    <property type="molecule type" value="Genomic_DNA"/>
</dbReference>
<dbReference type="GO" id="GO:0071897">
    <property type="term" value="P:DNA biosynthetic process"/>
    <property type="evidence" value="ECO:0007669"/>
    <property type="project" value="UniProtKB-KW"/>
</dbReference>
<keyword evidence="7 10" id="KW-0067">ATP-binding</keyword>
<keyword evidence="3 10" id="KW-0237">DNA synthesis</keyword>
<dbReference type="SUPFAM" id="SSF57716">
    <property type="entry name" value="Glucocorticoid receptor-like (DNA-binding domain)"/>
    <property type="match status" value="1"/>
</dbReference>
<comment type="catalytic activity">
    <reaction evidence="10">
        <text>thymidine + ATP = dTMP + ADP + H(+)</text>
        <dbReference type="Rhea" id="RHEA:19129"/>
        <dbReference type="ChEBI" id="CHEBI:15378"/>
        <dbReference type="ChEBI" id="CHEBI:17748"/>
        <dbReference type="ChEBI" id="CHEBI:30616"/>
        <dbReference type="ChEBI" id="CHEBI:63528"/>
        <dbReference type="ChEBI" id="CHEBI:456216"/>
        <dbReference type="EC" id="2.7.1.21"/>
    </reaction>
</comment>
<feature type="active site" description="Proton acceptor" evidence="8">
    <location>
        <position position="85"/>
    </location>
</feature>
<dbReference type="Pfam" id="PF00265">
    <property type="entry name" value="TK"/>
    <property type="match status" value="1"/>
</dbReference>
<evidence type="ECO:0000256" key="8">
    <source>
        <dbReference type="PIRSR" id="PIRSR035805-1"/>
    </source>
</evidence>
<evidence type="ECO:0000313" key="12">
    <source>
        <dbReference type="EMBL" id="PNR96054.1"/>
    </source>
</evidence>
<comment type="similarity">
    <text evidence="1 11">Belongs to the thymidine kinase family.</text>
</comment>
<dbReference type="GO" id="GO:0004797">
    <property type="term" value="F:thymidine kinase activity"/>
    <property type="evidence" value="ECO:0007669"/>
    <property type="project" value="UniProtKB-EC"/>
</dbReference>
<dbReference type="SUPFAM" id="SSF52540">
    <property type="entry name" value="P-loop containing nucleoside triphosphate hydrolases"/>
    <property type="match status" value="1"/>
</dbReference>
<accession>A0A2K1NZU7</accession>
<keyword evidence="6 10" id="KW-0418">Kinase</keyword>
<dbReference type="NCBIfam" id="NF003296">
    <property type="entry name" value="PRK04296.1-1"/>
    <property type="match status" value="1"/>
</dbReference>
<dbReference type="EC" id="2.7.1.21" evidence="2 10"/>
<feature type="binding site" evidence="9">
    <location>
        <begin position="162"/>
        <end position="165"/>
    </location>
    <ligand>
        <name>substrate</name>
    </ligand>
</feature>
<evidence type="ECO:0000256" key="11">
    <source>
        <dbReference type="RuleBase" id="RU004165"/>
    </source>
</evidence>
<dbReference type="RefSeq" id="WP_103067107.1">
    <property type="nucleotide sequence ID" value="NZ_AZRL01000016.1"/>
</dbReference>
<evidence type="ECO:0000256" key="9">
    <source>
        <dbReference type="PIRSR" id="PIRSR035805-2"/>
    </source>
</evidence>
<dbReference type="InterPro" id="IPR027417">
    <property type="entry name" value="P-loop_NTPase"/>
</dbReference>
<dbReference type="GO" id="GO:0046104">
    <property type="term" value="P:thymidine metabolic process"/>
    <property type="evidence" value="ECO:0007669"/>
    <property type="project" value="TreeGrafter"/>
</dbReference>
<dbReference type="PIRSF" id="PIRSF035805">
    <property type="entry name" value="TK_cell"/>
    <property type="match status" value="1"/>
</dbReference>
<evidence type="ECO:0000256" key="5">
    <source>
        <dbReference type="ARBA" id="ARBA00022741"/>
    </source>
</evidence>
<dbReference type="OrthoDB" id="9781579at2"/>
<dbReference type="GO" id="GO:0005829">
    <property type="term" value="C:cytosol"/>
    <property type="evidence" value="ECO:0007669"/>
    <property type="project" value="TreeGrafter"/>
</dbReference>
<evidence type="ECO:0000256" key="1">
    <source>
        <dbReference type="ARBA" id="ARBA00007587"/>
    </source>
</evidence>
<dbReference type="GO" id="GO:0005524">
    <property type="term" value="F:ATP binding"/>
    <property type="evidence" value="ECO:0007669"/>
    <property type="project" value="UniProtKB-KW"/>
</dbReference>
<dbReference type="PANTHER" id="PTHR11441">
    <property type="entry name" value="THYMIDINE KINASE"/>
    <property type="match status" value="1"/>
</dbReference>
<dbReference type="AlphaFoldDB" id="A0A2K1NZU7"/>
<evidence type="ECO:0000256" key="3">
    <source>
        <dbReference type="ARBA" id="ARBA00022634"/>
    </source>
</evidence>
<evidence type="ECO:0000256" key="4">
    <source>
        <dbReference type="ARBA" id="ARBA00022679"/>
    </source>
</evidence>
<gene>
    <name evidence="12" type="ORF">X929_06000</name>
</gene>
<protein>
    <recommendedName>
        <fullName evidence="2 10">Thymidine kinase</fullName>
        <ecNumber evidence="2 10">2.7.1.21</ecNumber>
    </recommendedName>
</protein>
<organism evidence="12 13">
    <name type="scientific">Petrotoga olearia DSM 13574</name>
    <dbReference type="NCBI Taxonomy" id="1122955"/>
    <lineage>
        <taxon>Bacteria</taxon>
        <taxon>Thermotogati</taxon>
        <taxon>Thermotogota</taxon>
        <taxon>Thermotogae</taxon>
        <taxon>Petrotogales</taxon>
        <taxon>Petrotogaceae</taxon>
        <taxon>Petrotoga</taxon>
    </lineage>
</organism>
<sequence length="196" mass="21796">MATGNLVVIVGPMYSGKTSELISFIEIYTLGKKKIKVFKPLLDNRYNETSIVSHSNTSVKAIPINNSAEILPRLDGDEKAIFIDEIQFLDESLREVVVEMINSGKDVYCAGLDLSYKNNPFKVTSLLMSHADTVIKKKAVCHECGEYKGTITYKTVENGGEIDVGGFEKYIAVCRDCYLELNKSKQNQNKLQNQGG</sequence>
<keyword evidence="5 10" id="KW-0547">Nucleotide-binding</keyword>
<evidence type="ECO:0000256" key="10">
    <source>
        <dbReference type="RuleBase" id="RU000544"/>
    </source>
</evidence>
<name>A0A2K1NZU7_9BACT</name>
<comment type="caution">
    <text evidence="12">The sequence shown here is derived from an EMBL/GenBank/DDBJ whole genome shotgun (WGS) entry which is preliminary data.</text>
</comment>
<dbReference type="PROSITE" id="PS00603">
    <property type="entry name" value="TK_CELLULAR_TYPE"/>
    <property type="match status" value="1"/>
</dbReference>
<evidence type="ECO:0000313" key="13">
    <source>
        <dbReference type="Proteomes" id="UP000236434"/>
    </source>
</evidence>
<keyword evidence="4 10" id="KW-0808">Transferase</keyword>
<evidence type="ECO:0000256" key="2">
    <source>
        <dbReference type="ARBA" id="ARBA00012118"/>
    </source>
</evidence>
<evidence type="ECO:0000256" key="7">
    <source>
        <dbReference type="ARBA" id="ARBA00022840"/>
    </source>
</evidence>
<proteinExistence type="inferred from homology"/>
<dbReference type="InterPro" id="IPR001267">
    <property type="entry name" value="Thymidine_kinase"/>
</dbReference>
<dbReference type="Proteomes" id="UP000236434">
    <property type="component" value="Unassembled WGS sequence"/>
</dbReference>